<protein>
    <recommendedName>
        <fullName evidence="10">Protein kinase domain-containing protein</fullName>
    </recommendedName>
</protein>
<keyword evidence="12" id="KW-1185">Reference proteome</keyword>
<evidence type="ECO:0000313" key="12">
    <source>
        <dbReference type="Proteomes" id="UP000008141"/>
    </source>
</evidence>
<feature type="compositionally biased region" description="Gly residues" evidence="9">
    <location>
        <begin position="531"/>
        <end position="543"/>
    </location>
</feature>
<dbReference type="GeneID" id="17355668"/>
<accession>E1ZCW3</accession>
<organism evidence="12">
    <name type="scientific">Chlorella variabilis</name>
    <name type="common">Green alga</name>
    <dbReference type="NCBI Taxonomy" id="554065"/>
    <lineage>
        <taxon>Eukaryota</taxon>
        <taxon>Viridiplantae</taxon>
        <taxon>Chlorophyta</taxon>
        <taxon>core chlorophytes</taxon>
        <taxon>Trebouxiophyceae</taxon>
        <taxon>Chlorellales</taxon>
        <taxon>Chlorellaceae</taxon>
        <taxon>Chlorella clade</taxon>
        <taxon>Chlorella</taxon>
    </lineage>
</organism>
<evidence type="ECO:0000256" key="5">
    <source>
        <dbReference type="ARBA" id="ARBA00022840"/>
    </source>
</evidence>
<sequence>MGFCVCGADDFDAGWQRWDDHPARKQWDVVKDLGAGALSQVVLARHKTSGEMAALKVVFLESPAVVDDPEHLAILQRESDLLSMLEHPNLVELKDVVRSPRQLVLVLEWLRGGQVIDRLHELGLQYSEQQAAAVFAQVAEAVAHLHEYNVLHRDIKPENVMFAEPPGEVKQAPLTAAQLQAGCPLVPHRKMPTVKLVDLGMACLYDPLKPITGPLGSPGFVAPEIIHGAVHAPSMDVFSLGALLFIMLVGRKPFNIKESESLRYATMSLTDAPGLKDPRWLELSPDAKHLLMGMLAYDPARRMTIEQVLAHEWVVSRGGVLPRPLGQDVVFGAATVASVRRLRNLCGGVVAFNRAAAAAGAGRGGRGGGGGGGRGVPAKAASAGAGMADSARDVYLRRLKQSQRLDASRGGAMHRLATSLASNAYAKAHDAGGSIHPKGKSDDVSVRRGAAGGSAAGSSREGSASGRRLGWGRRSSSPILGGSLHGAQADPSTSRRLRFGSLLLPGGLTKSPTSVMLSEMERASSREASRRGGGGGGGGGGGATLAPGGQQEAEGGLARRPSTLQLLSAAAKVYLEGSVHGSRRGGTAALGAALAGGGGGGSAGTQRQVADDRSARSGRQRQLAGLPDASTSSSASSSSGLAFPDSEARQRGLAAAAAVRPAAGPTPPRTGPSPAASRGASGSAGTPAGPRGATAAAPAGPLSVGSDSSQAASPRPAGSAEGGISPGRSGPAVPGLRPHRVVQRRSIDNPLAPGEPPLRRASSFCLPAAFLLPAEAATNPMQAVLRQQTPRSSSSSRSREGTGSSSAPGTRVVRIKPLE</sequence>
<feature type="region of interest" description="Disordered" evidence="9">
    <location>
        <begin position="510"/>
        <end position="557"/>
    </location>
</feature>
<dbReference type="eggNOG" id="KOG0032">
    <property type="taxonomic scope" value="Eukaryota"/>
</dbReference>
<evidence type="ECO:0000256" key="8">
    <source>
        <dbReference type="PIRSR" id="PIRSR630616-3"/>
    </source>
</evidence>
<feature type="binding site" evidence="7">
    <location>
        <begin position="158"/>
        <end position="159"/>
    </location>
    <ligand>
        <name>ATP</name>
        <dbReference type="ChEBI" id="CHEBI:30616"/>
    </ligand>
</feature>
<feature type="compositionally biased region" description="Low complexity" evidence="9">
    <location>
        <begin position="672"/>
        <end position="701"/>
    </location>
</feature>
<feature type="compositionally biased region" description="Low complexity" evidence="9">
    <location>
        <begin position="456"/>
        <end position="477"/>
    </location>
</feature>
<feature type="domain" description="Protein kinase" evidence="10">
    <location>
        <begin position="27"/>
        <end position="314"/>
    </location>
</feature>
<feature type="binding site" evidence="7">
    <location>
        <position position="56"/>
    </location>
    <ligand>
        <name>ATP</name>
        <dbReference type="ChEBI" id="CHEBI:30616"/>
    </ligand>
</feature>
<feature type="compositionally biased region" description="Low complexity" evidence="9">
    <location>
        <begin position="629"/>
        <end position="639"/>
    </location>
</feature>
<feature type="compositionally biased region" description="Low complexity" evidence="9">
    <location>
        <begin position="791"/>
        <end position="806"/>
    </location>
</feature>
<proteinExistence type="predicted"/>
<evidence type="ECO:0000256" key="6">
    <source>
        <dbReference type="PIRSR" id="PIRSR630616-1"/>
    </source>
</evidence>
<dbReference type="GO" id="GO:0005524">
    <property type="term" value="F:ATP binding"/>
    <property type="evidence" value="ECO:0007669"/>
    <property type="project" value="UniProtKB-KW"/>
</dbReference>
<dbReference type="KEGG" id="cvr:CHLNCDRAFT_144727"/>
<evidence type="ECO:0000313" key="11">
    <source>
        <dbReference type="EMBL" id="EFN56117.1"/>
    </source>
</evidence>
<name>E1ZCW3_CHLVA</name>
<evidence type="ECO:0000256" key="7">
    <source>
        <dbReference type="PIRSR" id="PIRSR630616-2"/>
    </source>
</evidence>
<dbReference type="PANTHER" id="PTHR24350">
    <property type="entry name" value="SERINE/THREONINE-PROTEIN KINASE IAL-RELATED"/>
    <property type="match status" value="1"/>
</dbReference>
<dbReference type="PROSITE" id="PS00108">
    <property type="entry name" value="PROTEIN_KINASE_ST"/>
    <property type="match status" value="1"/>
</dbReference>
<dbReference type="OMA" id="KEHYAFG"/>
<keyword evidence="2" id="KW-0808">Transferase</keyword>
<keyword evidence="3 7" id="KW-0547">Nucleotide-binding</keyword>
<evidence type="ECO:0000256" key="2">
    <source>
        <dbReference type="ARBA" id="ARBA00022679"/>
    </source>
</evidence>
<dbReference type="Gene3D" id="1.10.510.10">
    <property type="entry name" value="Transferase(Phosphotransferase) domain 1"/>
    <property type="match status" value="1"/>
</dbReference>
<keyword evidence="4" id="KW-0418">Kinase</keyword>
<feature type="compositionally biased region" description="Polar residues" evidence="9">
    <location>
        <begin position="781"/>
        <end position="790"/>
    </location>
</feature>
<evidence type="ECO:0000256" key="4">
    <source>
        <dbReference type="ARBA" id="ARBA00022777"/>
    </source>
</evidence>
<dbReference type="InterPro" id="IPR030616">
    <property type="entry name" value="Aur-like"/>
</dbReference>
<dbReference type="GO" id="GO:0004674">
    <property type="term" value="F:protein serine/threonine kinase activity"/>
    <property type="evidence" value="ECO:0007669"/>
    <property type="project" value="UniProtKB-KW"/>
</dbReference>
<dbReference type="Proteomes" id="UP000008141">
    <property type="component" value="Unassembled WGS sequence"/>
</dbReference>
<dbReference type="InParanoid" id="E1ZCW3"/>
<keyword evidence="5 7" id="KW-0067">ATP-binding</keyword>
<feature type="cross-link" description="Glycyl lysine isopeptide (Lys-Gly) (interchain with G-Cter in SUMO2)" evidence="8">
    <location>
        <position position="156"/>
    </location>
</feature>
<dbReference type="InterPro" id="IPR008271">
    <property type="entry name" value="Ser/Thr_kinase_AS"/>
</dbReference>
<dbReference type="InterPro" id="IPR000719">
    <property type="entry name" value="Prot_kinase_dom"/>
</dbReference>
<dbReference type="SUPFAM" id="SSF56112">
    <property type="entry name" value="Protein kinase-like (PK-like)"/>
    <property type="match status" value="1"/>
</dbReference>
<dbReference type="STRING" id="554065.E1ZCW3"/>
<dbReference type="PROSITE" id="PS50011">
    <property type="entry name" value="PROTEIN_KINASE_DOM"/>
    <property type="match status" value="1"/>
</dbReference>
<gene>
    <name evidence="11" type="ORF">CHLNCDRAFT_144727</name>
</gene>
<feature type="region of interest" description="Disordered" evidence="9">
    <location>
        <begin position="429"/>
        <end position="493"/>
    </location>
</feature>
<dbReference type="EMBL" id="GL433842">
    <property type="protein sequence ID" value="EFN56117.1"/>
    <property type="molecule type" value="Genomic_DNA"/>
</dbReference>
<feature type="compositionally biased region" description="Low complexity" evidence="9">
    <location>
        <begin position="654"/>
        <end position="663"/>
    </location>
</feature>
<dbReference type="RefSeq" id="XP_005848219.1">
    <property type="nucleotide sequence ID" value="XM_005848157.1"/>
</dbReference>
<keyword evidence="1" id="KW-0723">Serine/threonine-protein kinase</keyword>
<feature type="active site" description="Proton acceptor" evidence="6">
    <location>
        <position position="154"/>
    </location>
</feature>
<dbReference type="OrthoDB" id="504170at2759"/>
<evidence type="ECO:0000256" key="1">
    <source>
        <dbReference type="ARBA" id="ARBA00022527"/>
    </source>
</evidence>
<feature type="compositionally biased region" description="Basic and acidic residues" evidence="9">
    <location>
        <begin position="519"/>
        <end position="530"/>
    </location>
</feature>
<reference evidence="11 12" key="1">
    <citation type="journal article" date="2010" name="Plant Cell">
        <title>The Chlorella variabilis NC64A genome reveals adaptation to photosymbiosis, coevolution with viruses, and cryptic sex.</title>
        <authorList>
            <person name="Blanc G."/>
            <person name="Duncan G."/>
            <person name="Agarkova I."/>
            <person name="Borodovsky M."/>
            <person name="Gurnon J."/>
            <person name="Kuo A."/>
            <person name="Lindquist E."/>
            <person name="Lucas S."/>
            <person name="Pangilinan J."/>
            <person name="Polle J."/>
            <person name="Salamov A."/>
            <person name="Terry A."/>
            <person name="Yamada T."/>
            <person name="Dunigan D.D."/>
            <person name="Grigoriev I.V."/>
            <person name="Claverie J.M."/>
            <person name="Van Etten J.L."/>
        </authorList>
    </citation>
    <scope>NUCLEOTIDE SEQUENCE [LARGE SCALE GENOMIC DNA]</scope>
    <source>
        <strain evidence="11 12">NC64A</strain>
    </source>
</reference>
<evidence type="ECO:0000256" key="3">
    <source>
        <dbReference type="ARBA" id="ARBA00022741"/>
    </source>
</evidence>
<dbReference type="InterPro" id="IPR011009">
    <property type="entry name" value="Kinase-like_dom_sf"/>
</dbReference>
<dbReference type="Pfam" id="PF00069">
    <property type="entry name" value="Pkinase"/>
    <property type="match status" value="1"/>
</dbReference>
<dbReference type="AlphaFoldDB" id="E1ZCW3"/>
<feature type="region of interest" description="Disordered" evidence="9">
    <location>
        <begin position="781"/>
        <end position="819"/>
    </location>
</feature>
<evidence type="ECO:0000256" key="9">
    <source>
        <dbReference type="SAM" id="MobiDB-lite"/>
    </source>
</evidence>
<dbReference type="SMART" id="SM00220">
    <property type="entry name" value="S_TKc"/>
    <property type="match status" value="1"/>
</dbReference>
<feature type="region of interest" description="Disordered" evidence="9">
    <location>
        <begin position="595"/>
        <end position="760"/>
    </location>
</feature>
<dbReference type="Gene3D" id="3.30.200.20">
    <property type="entry name" value="Phosphorylase Kinase, domain 1"/>
    <property type="match status" value="1"/>
</dbReference>
<evidence type="ECO:0000259" key="10">
    <source>
        <dbReference type="PROSITE" id="PS50011"/>
    </source>
</evidence>